<reference evidence="2 4" key="1">
    <citation type="submission" date="2008-03" db="EMBL/GenBank/DDBJ databases">
        <title>Annotation of Ixodes scapularis.</title>
        <authorList>
            <consortium name="Ixodes scapularis Genome Project Consortium"/>
            <person name="Caler E."/>
            <person name="Hannick L.I."/>
            <person name="Bidwell S."/>
            <person name="Joardar V."/>
            <person name="Thiagarajan M."/>
            <person name="Amedeo P."/>
            <person name="Galinsky K.J."/>
            <person name="Schobel S."/>
            <person name="Inman J."/>
            <person name="Hostetler J."/>
            <person name="Miller J."/>
            <person name="Hammond M."/>
            <person name="Megy K."/>
            <person name="Lawson D."/>
            <person name="Kodira C."/>
            <person name="Sutton G."/>
            <person name="Meyer J."/>
            <person name="Hill C.A."/>
            <person name="Birren B."/>
            <person name="Nene V."/>
            <person name="Collins F."/>
            <person name="Alarcon-Chaidez F."/>
            <person name="Wikel S."/>
            <person name="Strausberg R."/>
        </authorList>
    </citation>
    <scope>NUCLEOTIDE SEQUENCE [LARGE SCALE GENOMIC DNA]</scope>
    <source>
        <strain evidence="4">Wikel</strain>
        <strain evidence="2">Wikel colony</strain>
    </source>
</reference>
<dbReference type="Proteomes" id="UP000001555">
    <property type="component" value="Unassembled WGS sequence"/>
</dbReference>
<evidence type="ECO:0000256" key="1">
    <source>
        <dbReference type="SAM" id="MobiDB-lite"/>
    </source>
</evidence>
<evidence type="ECO:0000313" key="2">
    <source>
        <dbReference type="EMBL" id="EEC00881.1"/>
    </source>
</evidence>
<dbReference type="PaxDb" id="6945-B7P2Q9"/>
<protein>
    <submittedName>
        <fullName evidence="2 3">Uncharacterized protein</fullName>
    </submittedName>
</protein>
<feature type="region of interest" description="Disordered" evidence="1">
    <location>
        <begin position="98"/>
        <end position="170"/>
    </location>
</feature>
<dbReference type="EMBL" id="ABJB011123085">
    <property type="status" value="NOT_ANNOTATED_CDS"/>
    <property type="molecule type" value="Genomic_DNA"/>
</dbReference>
<dbReference type="HOGENOM" id="CLU_1572359_0_0_1"/>
<dbReference type="VEuPathDB" id="VectorBase:ISCI016421"/>
<feature type="compositionally biased region" description="Acidic residues" evidence="1">
    <location>
        <begin position="99"/>
        <end position="135"/>
    </location>
</feature>
<gene>
    <name evidence="2" type="ORF">IscW_ISCW016421</name>
</gene>
<dbReference type="EnsemblMetazoa" id="ISCW016421-RA">
    <property type="protein sequence ID" value="ISCW016421-PA"/>
    <property type="gene ID" value="ISCW016421"/>
</dbReference>
<dbReference type="VEuPathDB" id="VectorBase:ISCW016421"/>
<dbReference type="InParanoid" id="B7P2Q9"/>
<dbReference type="EMBL" id="ABJB010142243">
    <property type="status" value="NOT_ANNOTATED_CDS"/>
    <property type="molecule type" value="Genomic_DNA"/>
</dbReference>
<accession>B7P2Q9</accession>
<dbReference type="EMBL" id="DS624113">
    <property type="protein sequence ID" value="EEC00881.1"/>
    <property type="molecule type" value="Genomic_DNA"/>
</dbReference>
<dbReference type="AlphaFoldDB" id="B7P2Q9"/>
<reference evidence="3" key="2">
    <citation type="submission" date="2020-05" db="UniProtKB">
        <authorList>
            <consortium name="EnsemblMetazoa"/>
        </authorList>
    </citation>
    <scope>IDENTIFICATION</scope>
    <source>
        <strain evidence="3">wikel</strain>
    </source>
</reference>
<keyword evidence="4" id="KW-1185">Reference proteome</keyword>
<name>B7P2Q9_IXOSC</name>
<sequence>MPYGEAPSLADQLALWQSIERVRDLWDGPCHGPQRQEVSALMFRKQRRRRPGTAAEDAASPCWEALLLAAALDASCALGYTLHRALTPALLRHAAYVDAESEDGSSDRDDYDDDDTSLEDSDYETCTENDSAPESEDCRTPPPQPNARLRTFRPPESDGELRESAVCPEA</sequence>
<evidence type="ECO:0000313" key="4">
    <source>
        <dbReference type="Proteomes" id="UP000001555"/>
    </source>
</evidence>
<feature type="compositionally biased region" description="Basic and acidic residues" evidence="1">
    <location>
        <begin position="153"/>
        <end position="163"/>
    </location>
</feature>
<proteinExistence type="predicted"/>
<evidence type="ECO:0000313" key="3">
    <source>
        <dbReference type="EnsemblMetazoa" id="ISCW016421-PA"/>
    </source>
</evidence>
<organism>
    <name type="scientific">Ixodes scapularis</name>
    <name type="common">Black-legged tick</name>
    <name type="synonym">Deer tick</name>
    <dbReference type="NCBI Taxonomy" id="6945"/>
    <lineage>
        <taxon>Eukaryota</taxon>
        <taxon>Metazoa</taxon>
        <taxon>Ecdysozoa</taxon>
        <taxon>Arthropoda</taxon>
        <taxon>Chelicerata</taxon>
        <taxon>Arachnida</taxon>
        <taxon>Acari</taxon>
        <taxon>Parasitiformes</taxon>
        <taxon>Ixodida</taxon>
        <taxon>Ixodoidea</taxon>
        <taxon>Ixodidae</taxon>
        <taxon>Ixodinae</taxon>
        <taxon>Ixodes</taxon>
    </lineage>
</organism>